<name>A0A7S4VHE5_9STRA</name>
<comment type="catalytic activity">
    <reaction evidence="10">
        <text>O-phospho-L-seryl-[protein] + H2O = L-seryl-[protein] + phosphate</text>
        <dbReference type="Rhea" id="RHEA:20629"/>
        <dbReference type="Rhea" id="RHEA-COMP:9863"/>
        <dbReference type="Rhea" id="RHEA-COMP:11604"/>
        <dbReference type="ChEBI" id="CHEBI:15377"/>
        <dbReference type="ChEBI" id="CHEBI:29999"/>
        <dbReference type="ChEBI" id="CHEBI:43474"/>
        <dbReference type="ChEBI" id="CHEBI:83421"/>
        <dbReference type="EC" id="3.1.3.16"/>
    </reaction>
</comment>
<feature type="compositionally biased region" description="Polar residues" evidence="13">
    <location>
        <begin position="400"/>
        <end position="429"/>
    </location>
</feature>
<gene>
    <name evidence="15" type="ORF">DBRI00130_LOCUS3051</name>
</gene>
<dbReference type="PANTHER" id="PTHR13832:SF803">
    <property type="entry name" value="PROTEIN PHOSPHATASE 1G"/>
    <property type="match status" value="1"/>
</dbReference>
<keyword evidence="7" id="KW-0460">Magnesium</keyword>
<evidence type="ECO:0000256" key="3">
    <source>
        <dbReference type="ARBA" id="ARBA00006702"/>
    </source>
</evidence>
<keyword evidence="6 12" id="KW-0378">Hydrolase</keyword>
<comment type="subcellular location">
    <subcellularLocation>
        <location evidence="2">Membrane</location>
        <topology evidence="2">Peripheral membrane protein</topology>
    </subcellularLocation>
</comment>
<evidence type="ECO:0000256" key="2">
    <source>
        <dbReference type="ARBA" id="ARBA00004170"/>
    </source>
</evidence>
<dbReference type="Gene3D" id="3.60.40.10">
    <property type="entry name" value="PPM-type phosphatase domain"/>
    <property type="match status" value="2"/>
</dbReference>
<feature type="compositionally biased region" description="Acidic residues" evidence="13">
    <location>
        <begin position="325"/>
        <end position="335"/>
    </location>
</feature>
<feature type="compositionally biased region" description="Basic and acidic residues" evidence="13">
    <location>
        <begin position="285"/>
        <end position="304"/>
    </location>
</feature>
<feature type="compositionally biased region" description="Acidic residues" evidence="13">
    <location>
        <begin position="305"/>
        <end position="314"/>
    </location>
</feature>
<feature type="region of interest" description="Disordered" evidence="13">
    <location>
        <begin position="57"/>
        <end position="84"/>
    </location>
</feature>
<evidence type="ECO:0000256" key="8">
    <source>
        <dbReference type="ARBA" id="ARBA00022912"/>
    </source>
</evidence>
<keyword evidence="8 12" id="KW-0904">Protein phosphatase</keyword>
<proteinExistence type="inferred from homology"/>
<dbReference type="AlphaFoldDB" id="A0A7S4VHE5"/>
<dbReference type="EMBL" id="HBNS01003759">
    <property type="protein sequence ID" value="CAE4584121.1"/>
    <property type="molecule type" value="Transcribed_RNA"/>
</dbReference>
<feature type="compositionally biased region" description="Acidic residues" evidence="13">
    <location>
        <begin position="343"/>
        <end position="354"/>
    </location>
</feature>
<feature type="region of interest" description="Disordered" evidence="13">
    <location>
        <begin position="378"/>
        <end position="429"/>
    </location>
</feature>
<evidence type="ECO:0000256" key="13">
    <source>
        <dbReference type="SAM" id="MobiDB-lite"/>
    </source>
</evidence>
<evidence type="ECO:0000313" key="15">
    <source>
        <dbReference type="EMBL" id="CAE4584121.1"/>
    </source>
</evidence>
<evidence type="ECO:0000256" key="11">
    <source>
        <dbReference type="ARBA" id="ARBA00048336"/>
    </source>
</evidence>
<feature type="compositionally biased region" description="Acidic residues" evidence="13">
    <location>
        <begin position="380"/>
        <end position="399"/>
    </location>
</feature>
<dbReference type="GO" id="GO:0046872">
    <property type="term" value="F:metal ion binding"/>
    <property type="evidence" value="ECO:0007669"/>
    <property type="project" value="UniProtKB-KW"/>
</dbReference>
<dbReference type="PROSITE" id="PS01032">
    <property type="entry name" value="PPM_1"/>
    <property type="match status" value="1"/>
</dbReference>
<dbReference type="InterPro" id="IPR001932">
    <property type="entry name" value="PPM-type_phosphatase-like_dom"/>
</dbReference>
<feature type="compositionally biased region" description="Polar residues" evidence="13">
    <location>
        <begin position="263"/>
        <end position="276"/>
    </location>
</feature>
<evidence type="ECO:0000259" key="14">
    <source>
        <dbReference type="PROSITE" id="PS51746"/>
    </source>
</evidence>
<evidence type="ECO:0000256" key="10">
    <source>
        <dbReference type="ARBA" id="ARBA00047761"/>
    </source>
</evidence>
<evidence type="ECO:0000256" key="6">
    <source>
        <dbReference type="ARBA" id="ARBA00022801"/>
    </source>
</evidence>
<dbReference type="PANTHER" id="PTHR13832">
    <property type="entry name" value="PROTEIN PHOSPHATASE 2C"/>
    <property type="match status" value="1"/>
</dbReference>
<evidence type="ECO:0000256" key="7">
    <source>
        <dbReference type="ARBA" id="ARBA00022842"/>
    </source>
</evidence>
<dbReference type="GO" id="GO:0016020">
    <property type="term" value="C:membrane"/>
    <property type="evidence" value="ECO:0007669"/>
    <property type="project" value="UniProtKB-SubCell"/>
</dbReference>
<evidence type="ECO:0000256" key="1">
    <source>
        <dbReference type="ARBA" id="ARBA00001936"/>
    </source>
</evidence>
<dbReference type="PROSITE" id="PS51746">
    <property type="entry name" value="PPM_2"/>
    <property type="match status" value="1"/>
</dbReference>
<dbReference type="SUPFAM" id="SSF81606">
    <property type="entry name" value="PP2C-like"/>
    <property type="match status" value="2"/>
</dbReference>
<comment type="cofactor">
    <cofactor evidence="1">
        <name>Mn(2+)</name>
        <dbReference type="ChEBI" id="CHEBI:29035"/>
    </cofactor>
</comment>
<reference evidence="15" key="1">
    <citation type="submission" date="2021-01" db="EMBL/GenBank/DDBJ databases">
        <authorList>
            <person name="Corre E."/>
            <person name="Pelletier E."/>
            <person name="Niang G."/>
            <person name="Scheremetjew M."/>
            <person name="Finn R."/>
            <person name="Kale V."/>
            <person name="Holt S."/>
            <person name="Cochrane G."/>
            <person name="Meng A."/>
            <person name="Brown T."/>
            <person name="Cohen L."/>
        </authorList>
    </citation>
    <scope>NUCLEOTIDE SEQUENCE</scope>
    <source>
        <strain evidence="15">GSO104</strain>
    </source>
</reference>
<dbReference type="GO" id="GO:0004722">
    <property type="term" value="F:protein serine/threonine phosphatase activity"/>
    <property type="evidence" value="ECO:0007669"/>
    <property type="project" value="UniProtKB-EC"/>
</dbReference>
<organism evidence="15">
    <name type="scientific">Ditylum brightwellii</name>
    <dbReference type="NCBI Taxonomy" id="49249"/>
    <lineage>
        <taxon>Eukaryota</taxon>
        <taxon>Sar</taxon>
        <taxon>Stramenopiles</taxon>
        <taxon>Ochrophyta</taxon>
        <taxon>Bacillariophyta</taxon>
        <taxon>Mediophyceae</taxon>
        <taxon>Lithodesmiophycidae</taxon>
        <taxon>Lithodesmiales</taxon>
        <taxon>Lithodesmiaceae</taxon>
        <taxon>Ditylum</taxon>
    </lineage>
</organism>
<dbReference type="Pfam" id="PF00481">
    <property type="entry name" value="PP2C"/>
    <property type="match status" value="2"/>
</dbReference>
<evidence type="ECO:0000256" key="4">
    <source>
        <dbReference type="ARBA" id="ARBA00013081"/>
    </source>
</evidence>
<comment type="catalytic activity">
    <reaction evidence="11">
        <text>O-phospho-L-threonyl-[protein] + H2O = L-threonyl-[protein] + phosphate</text>
        <dbReference type="Rhea" id="RHEA:47004"/>
        <dbReference type="Rhea" id="RHEA-COMP:11060"/>
        <dbReference type="Rhea" id="RHEA-COMP:11605"/>
        <dbReference type="ChEBI" id="CHEBI:15377"/>
        <dbReference type="ChEBI" id="CHEBI:30013"/>
        <dbReference type="ChEBI" id="CHEBI:43474"/>
        <dbReference type="ChEBI" id="CHEBI:61977"/>
        <dbReference type="EC" id="3.1.3.16"/>
    </reaction>
</comment>
<evidence type="ECO:0000256" key="12">
    <source>
        <dbReference type="RuleBase" id="RU003465"/>
    </source>
</evidence>
<comment type="similarity">
    <text evidence="3 12">Belongs to the PP2C family.</text>
</comment>
<dbReference type="InterPro" id="IPR015655">
    <property type="entry name" value="PP2C"/>
</dbReference>
<evidence type="ECO:0000256" key="9">
    <source>
        <dbReference type="ARBA" id="ARBA00023211"/>
    </source>
</evidence>
<sequence>MGTYLSTPVLDKCQESGCDLEDEISPVSWGVVDMQGWRKSMEDAHVAKTNLPLPPLYDHPNCKASSSSENDNDPALEQQRENGGCASKGNTKVFGVFDGHGGPEVARFCQLYLVEVLLSRKNWNGDSAEGKEHVLDVGKALIDTFHSLDRMIDDEERRTELGRLRLDKPSPGETRTIDWPIPPTKQIFITSSDDGYSDDDNEKNDDSPSTAPQSTDDNDDVNPASTEKKDNDDIVATSDDSDEDEDGIAATNNDDEKERNGEEATTPNKIDTNDSNAAAVISTGKDAEEEKNTEDNKSAEKGETGDDSIVENDSDGEKKNGDAINDNEDTDDIGEPNEKINDDSDDDSGEEENEGSVLNTNSADAMSLFHRLLKMQGAGAEDDEGDSEKDSTVQEEETSAGESTQRSNNNRAPPSAYDNNDSSPCASNPTKILNGRQVCNLPDHPIHAGCTAVVAVIIERTVYVANAGDSRAVLCRKDGITQPLSFDHKPLHDIEMNRIKKSGGFVNQFGRVNGNLNLSRSIGDLKYKQVPGFKPSEQMITAEPDIIQATLNPEDEFIILGCDGIWDCLSNEQAVQYVRSRIDTKTPTEIGIEMLDEIISDDPRVTQGIGGDNMTIMIIDLLPHTRSLMKNKSDLEDDNDDDDKSQ</sequence>
<evidence type="ECO:0000256" key="5">
    <source>
        <dbReference type="ARBA" id="ARBA00022723"/>
    </source>
</evidence>
<protein>
    <recommendedName>
        <fullName evidence="4">protein-serine/threonine phosphatase</fullName>
        <ecNumber evidence="4">3.1.3.16</ecNumber>
    </recommendedName>
</protein>
<accession>A0A7S4VHE5</accession>
<dbReference type="CDD" id="cd00143">
    <property type="entry name" value="PP2Cc"/>
    <property type="match status" value="1"/>
</dbReference>
<dbReference type="InterPro" id="IPR036457">
    <property type="entry name" value="PPM-type-like_dom_sf"/>
</dbReference>
<feature type="domain" description="PPM-type phosphatase" evidence="14">
    <location>
        <begin position="28"/>
        <end position="621"/>
    </location>
</feature>
<keyword evidence="5" id="KW-0479">Metal-binding</keyword>
<dbReference type="SMART" id="SM00332">
    <property type="entry name" value="PP2Cc"/>
    <property type="match status" value="1"/>
</dbReference>
<dbReference type="EC" id="3.1.3.16" evidence="4"/>
<keyword evidence="9" id="KW-0464">Manganese</keyword>
<feature type="region of interest" description="Disordered" evidence="13">
    <location>
        <begin position="162"/>
        <end position="362"/>
    </location>
</feature>
<dbReference type="InterPro" id="IPR000222">
    <property type="entry name" value="PP2C_BS"/>
</dbReference>